<evidence type="ECO:0000256" key="5">
    <source>
        <dbReference type="ARBA" id="ARBA00022840"/>
    </source>
</evidence>
<evidence type="ECO:0000313" key="12">
    <source>
        <dbReference type="Proteomes" id="UP000224507"/>
    </source>
</evidence>
<dbReference type="Gene3D" id="3.40.50.300">
    <property type="entry name" value="P-loop containing nucleotide triphosphate hydrolases"/>
    <property type="match status" value="1"/>
</dbReference>
<dbReference type="GO" id="GO:0015421">
    <property type="term" value="F:ABC-type oligopeptide transporter activity"/>
    <property type="evidence" value="ECO:0007669"/>
    <property type="project" value="TreeGrafter"/>
</dbReference>
<dbReference type="InterPro" id="IPR027417">
    <property type="entry name" value="P-loop_NTPase"/>
</dbReference>
<dbReference type="PANTHER" id="PTHR43394">
    <property type="entry name" value="ATP-DEPENDENT PERMEASE MDL1, MITOCHONDRIAL"/>
    <property type="match status" value="1"/>
</dbReference>
<dbReference type="InterPro" id="IPR036640">
    <property type="entry name" value="ABC1_TM_sf"/>
</dbReference>
<reference evidence="11 12" key="1">
    <citation type="submission" date="2017-06" db="EMBL/GenBank/DDBJ databases">
        <title>Draft genome sequence of Fusobacterium nucleatum subsp. polymorphum KCOM 1274 (=ChDC F309).</title>
        <authorList>
            <person name="Kook J.-K."/>
            <person name="Park S.-N."/>
            <person name="Lim Y.K."/>
            <person name="Roh H."/>
        </authorList>
    </citation>
    <scope>NUCLEOTIDE SEQUENCE [LARGE SCALE GENOMIC DNA]</scope>
    <source>
        <strain evidence="12">KCOM 1274 (ChDC F309)</strain>
    </source>
</reference>
<feature type="transmembrane region" description="Helical" evidence="8">
    <location>
        <begin position="54"/>
        <end position="71"/>
    </location>
</feature>
<feature type="domain" description="ABC transmembrane type-1" evidence="10">
    <location>
        <begin position="31"/>
        <end position="296"/>
    </location>
</feature>
<feature type="transmembrane region" description="Helical" evidence="8">
    <location>
        <begin position="144"/>
        <end position="172"/>
    </location>
</feature>
<accession>A0A2C6CEY6</accession>
<comment type="subcellular location">
    <subcellularLocation>
        <location evidence="1">Cell membrane</location>
        <topology evidence="1">Multi-pass membrane protein</topology>
    </subcellularLocation>
</comment>
<dbReference type="InterPro" id="IPR017871">
    <property type="entry name" value="ABC_transporter-like_CS"/>
</dbReference>
<evidence type="ECO:0000256" key="4">
    <source>
        <dbReference type="ARBA" id="ARBA00022741"/>
    </source>
</evidence>
<dbReference type="InterPro" id="IPR011527">
    <property type="entry name" value="ABC1_TM_dom"/>
</dbReference>
<dbReference type="PROSITE" id="PS50929">
    <property type="entry name" value="ABC_TM1F"/>
    <property type="match status" value="1"/>
</dbReference>
<evidence type="ECO:0000256" key="2">
    <source>
        <dbReference type="ARBA" id="ARBA00022448"/>
    </source>
</evidence>
<dbReference type="InterPro" id="IPR039421">
    <property type="entry name" value="Type_1_exporter"/>
</dbReference>
<dbReference type="Proteomes" id="UP000224507">
    <property type="component" value="Unassembled WGS sequence"/>
</dbReference>
<dbReference type="GO" id="GO:0016887">
    <property type="term" value="F:ATP hydrolysis activity"/>
    <property type="evidence" value="ECO:0007669"/>
    <property type="project" value="InterPro"/>
</dbReference>
<gene>
    <name evidence="11" type="ORF">CBG56_04540</name>
</gene>
<dbReference type="PROSITE" id="PS50893">
    <property type="entry name" value="ABC_TRANSPORTER_2"/>
    <property type="match status" value="1"/>
</dbReference>
<dbReference type="InterPro" id="IPR003593">
    <property type="entry name" value="AAA+_ATPase"/>
</dbReference>
<evidence type="ECO:0000259" key="9">
    <source>
        <dbReference type="PROSITE" id="PS50893"/>
    </source>
</evidence>
<dbReference type="EMBL" id="NIRO01000002">
    <property type="protein sequence ID" value="PHI17376.1"/>
    <property type="molecule type" value="Genomic_DNA"/>
</dbReference>
<dbReference type="InterPro" id="IPR003439">
    <property type="entry name" value="ABC_transporter-like_ATP-bd"/>
</dbReference>
<keyword evidence="2" id="KW-0813">Transport</keyword>
<dbReference type="SUPFAM" id="SSF52540">
    <property type="entry name" value="P-loop containing nucleoside triphosphate hydrolases"/>
    <property type="match status" value="1"/>
</dbReference>
<keyword evidence="3 8" id="KW-0812">Transmembrane</keyword>
<dbReference type="PANTHER" id="PTHR43394:SF1">
    <property type="entry name" value="ATP-BINDING CASSETTE SUB-FAMILY B MEMBER 10, MITOCHONDRIAL"/>
    <property type="match status" value="1"/>
</dbReference>
<dbReference type="PROSITE" id="PS00211">
    <property type="entry name" value="ABC_TRANSPORTER_1"/>
    <property type="match status" value="1"/>
</dbReference>
<comment type="caution">
    <text evidence="11">The sequence shown here is derived from an EMBL/GenBank/DDBJ whole genome shotgun (WGS) entry which is preliminary data.</text>
</comment>
<evidence type="ECO:0000256" key="7">
    <source>
        <dbReference type="ARBA" id="ARBA00023136"/>
    </source>
</evidence>
<dbReference type="SUPFAM" id="SSF90123">
    <property type="entry name" value="ABC transporter transmembrane region"/>
    <property type="match status" value="1"/>
</dbReference>
<keyword evidence="4" id="KW-0547">Nucleotide-binding</keyword>
<protein>
    <submittedName>
        <fullName evidence="11">ABC transporter ATP-binding protein</fullName>
    </submittedName>
</protein>
<evidence type="ECO:0000256" key="1">
    <source>
        <dbReference type="ARBA" id="ARBA00004651"/>
    </source>
</evidence>
<evidence type="ECO:0000259" key="10">
    <source>
        <dbReference type="PROSITE" id="PS50929"/>
    </source>
</evidence>
<sequence>MLNNLKILLNKDYTPVKKATYYQLLDILFNMIIYTILFLTIYSLIEKSFTMDKIYWYSGLLLIALIFKSHFGGGGMVKMQKTGSTASKDLRIAMGDHVKKLNLGYFNSHNLGYLINILTMDITDFEQAITHNIPDLLKVLVLSVYLLLITFFINFKLAIIQIVVVLLTIPILKIGGEKLEKIGVEKKSVSAKLISTIIEYISGIEVFKSFGVIGDKFERLEKGFRDLKKYSIKLELTAVPYVLLFQVIIDLLFPILLLLAVRFFMNGELEAKMLVGFIVLSLTLTNVIRNFSASYSVTRYLFVSVAKISDTLNYPTISYKDEDFNFSNYDISFENVDFSYTEDRKVLKDINFTAKNNEITALVGKSGSGKSTIMSLIARFWDTTKGSIKIGGKDIKEVNPDSLLKNISMVFQDVYLINDTIYENIRIGNLNASEEEIMNAAKIANCHDFISKLPKGYDTYIGEEGSTLSGGEKQRISIARALLKNSPIILLDEATASLDADSEHEIKMAINELIKDKTVIIIAHRLNTIKDANKIIVMDNGKIIESGNHEKLMNDKGNYYSMFTAMEKAKEFSI</sequence>
<feature type="domain" description="ABC transporter" evidence="9">
    <location>
        <begin position="331"/>
        <end position="565"/>
    </location>
</feature>
<evidence type="ECO:0000256" key="3">
    <source>
        <dbReference type="ARBA" id="ARBA00022692"/>
    </source>
</evidence>
<proteinExistence type="predicted"/>
<dbReference type="RefSeq" id="WP_032834473.1">
    <property type="nucleotide sequence ID" value="NZ_CP077153.1"/>
</dbReference>
<dbReference type="FunFam" id="3.40.50.300:FF:000287">
    <property type="entry name" value="Multidrug ABC transporter ATP-binding protein"/>
    <property type="match status" value="1"/>
</dbReference>
<dbReference type="SMART" id="SM00382">
    <property type="entry name" value="AAA"/>
    <property type="match status" value="1"/>
</dbReference>
<name>A0A2C6CEY6_FUSNP</name>
<evidence type="ECO:0000313" key="11">
    <source>
        <dbReference type="EMBL" id="PHI17376.1"/>
    </source>
</evidence>
<dbReference type="AlphaFoldDB" id="A0A2C6CEY6"/>
<dbReference type="Gene3D" id="1.20.1560.10">
    <property type="entry name" value="ABC transporter type 1, transmembrane domain"/>
    <property type="match status" value="1"/>
</dbReference>
<dbReference type="FunFam" id="1.20.1560.10:FF:000248">
    <property type="entry name" value="ABC transporter ATP-binding protein"/>
    <property type="match status" value="1"/>
</dbReference>
<dbReference type="Pfam" id="PF00664">
    <property type="entry name" value="ABC_membrane"/>
    <property type="match status" value="1"/>
</dbReference>
<dbReference type="Pfam" id="PF00005">
    <property type="entry name" value="ABC_tran"/>
    <property type="match status" value="1"/>
</dbReference>
<evidence type="ECO:0000256" key="6">
    <source>
        <dbReference type="ARBA" id="ARBA00022989"/>
    </source>
</evidence>
<keyword evidence="7 8" id="KW-0472">Membrane</keyword>
<keyword evidence="5 11" id="KW-0067">ATP-binding</keyword>
<organism evidence="11 12">
    <name type="scientific">Fusobacterium nucleatum subsp. polymorphum</name>
    <name type="common">Fusobacterium polymorphum</name>
    <dbReference type="NCBI Taxonomy" id="76857"/>
    <lineage>
        <taxon>Bacteria</taxon>
        <taxon>Fusobacteriati</taxon>
        <taxon>Fusobacteriota</taxon>
        <taxon>Fusobacteriia</taxon>
        <taxon>Fusobacteriales</taxon>
        <taxon>Fusobacteriaceae</taxon>
        <taxon>Fusobacterium</taxon>
    </lineage>
</organism>
<keyword evidence="6 8" id="KW-1133">Transmembrane helix</keyword>
<feature type="transmembrane region" description="Helical" evidence="8">
    <location>
        <begin position="20"/>
        <end position="42"/>
    </location>
</feature>
<feature type="transmembrane region" description="Helical" evidence="8">
    <location>
        <begin position="238"/>
        <end position="261"/>
    </location>
</feature>
<dbReference type="GO" id="GO:0005524">
    <property type="term" value="F:ATP binding"/>
    <property type="evidence" value="ECO:0007669"/>
    <property type="project" value="UniProtKB-KW"/>
</dbReference>
<evidence type="ECO:0000256" key="8">
    <source>
        <dbReference type="SAM" id="Phobius"/>
    </source>
</evidence>
<dbReference type="GO" id="GO:0005886">
    <property type="term" value="C:plasma membrane"/>
    <property type="evidence" value="ECO:0007669"/>
    <property type="project" value="UniProtKB-SubCell"/>
</dbReference>